<dbReference type="HOGENOM" id="CLU_2386420_0_0_1"/>
<sequence length="94" mass="10297">MKQRQYSGSSKTPMSTVHRESGLSSRHANHHASCIRPADIRQDEIIVLKSEQSRAFLSSSPHDHGFDSVSLREACFVSAAALDLIMCGVPMGNK</sequence>
<reference evidence="2 3" key="1">
    <citation type="submission" date="2014-04" db="EMBL/GenBank/DDBJ databases">
        <authorList>
            <consortium name="DOE Joint Genome Institute"/>
            <person name="Kuo A."/>
            <person name="Gay G."/>
            <person name="Dore J."/>
            <person name="Kohler A."/>
            <person name="Nagy L.G."/>
            <person name="Floudas D."/>
            <person name="Copeland A."/>
            <person name="Barry K.W."/>
            <person name="Cichocki N."/>
            <person name="Veneault-Fourrey C."/>
            <person name="LaButti K."/>
            <person name="Lindquist E.A."/>
            <person name="Lipzen A."/>
            <person name="Lundell T."/>
            <person name="Morin E."/>
            <person name="Murat C."/>
            <person name="Sun H."/>
            <person name="Tunlid A."/>
            <person name="Henrissat B."/>
            <person name="Grigoriev I.V."/>
            <person name="Hibbett D.S."/>
            <person name="Martin F."/>
            <person name="Nordberg H.P."/>
            <person name="Cantor M.N."/>
            <person name="Hua S.X."/>
        </authorList>
    </citation>
    <scope>NUCLEOTIDE SEQUENCE [LARGE SCALE GENOMIC DNA]</scope>
    <source>
        <strain evidence="3">h7</strain>
    </source>
</reference>
<feature type="region of interest" description="Disordered" evidence="1">
    <location>
        <begin position="1"/>
        <end position="36"/>
    </location>
</feature>
<protein>
    <submittedName>
        <fullName evidence="2">Uncharacterized protein</fullName>
    </submittedName>
</protein>
<reference evidence="3" key="2">
    <citation type="submission" date="2015-01" db="EMBL/GenBank/DDBJ databases">
        <title>Evolutionary Origins and Diversification of the Mycorrhizal Mutualists.</title>
        <authorList>
            <consortium name="DOE Joint Genome Institute"/>
            <consortium name="Mycorrhizal Genomics Consortium"/>
            <person name="Kohler A."/>
            <person name="Kuo A."/>
            <person name="Nagy L.G."/>
            <person name="Floudas D."/>
            <person name="Copeland A."/>
            <person name="Barry K.W."/>
            <person name="Cichocki N."/>
            <person name="Veneault-Fourrey C."/>
            <person name="LaButti K."/>
            <person name="Lindquist E.A."/>
            <person name="Lipzen A."/>
            <person name="Lundell T."/>
            <person name="Morin E."/>
            <person name="Murat C."/>
            <person name="Riley R."/>
            <person name="Ohm R."/>
            <person name="Sun H."/>
            <person name="Tunlid A."/>
            <person name="Henrissat B."/>
            <person name="Grigoriev I.V."/>
            <person name="Hibbett D.S."/>
            <person name="Martin F."/>
        </authorList>
    </citation>
    <scope>NUCLEOTIDE SEQUENCE [LARGE SCALE GENOMIC DNA]</scope>
    <source>
        <strain evidence="3">h7</strain>
    </source>
</reference>
<organism evidence="2 3">
    <name type="scientific">Hebeloma cylindrosporum</name>
    <dbReference type="NCBI Taxonomy" id="76867"/>
    <lineage>
        <taxon>Eukaryota</taxon>
        <taxon>Fungi</taxon>
        <taxon>Dikarya</taxon>
        <taxon>Basidiomycota</taxon>
        <taxon>Agaricomycotina</taxon>
        <taxon>Agaricomycetes</taxon>
        <taxon>Agaricomycetidae</taxon>
        <taxon>Agaricales</taxon>
        <taxon>Agaricineae</taxon>
        <taxon>Hymenogastraceae</taxon>
        <taxon>Hebeloma</taxon>
    </lineage>
</organism>
<name>A0A0C2Y4E5_HEBCY</name>
<gene>
    <name evidence="2" type="ORF">M413DRAFT_442669</name>
</gene>
<feature type="compositionally biased region" description="Polar residues" evidence="1">
    <location>
        <begin position="1"/>
        <end position="15"/>
    </location>
</feature>
<evidence type="ECO:0000313" key="3">
    <source>
        <dbReference type="Proteomes" id="UP000053424"/>
    </source>
</evidence>
<dbReference type="AlphaFoldDB" id="A0A0C2Y4E5"/>
<evidence type="ECO:0000313" key="2">
    <source>
        <dbReference type="EMBL" id="KIM44713.1"/>
    </source>
</evidence>
<keyword evidence="3" id="KW-1185">Reference proteome</keyword>
<evidence type="ECO:0000256" key="1">
    <source>
        <dbReference type="SAM" id="MobiDB-lite"/>
    </source>
</evidence>
<proteinExistence type="predicted"/>
<dbReference type="Proteomes" id="UP000053424">
    <property type="component" value="Unassembled WGS sequence"/>
</dbReference>
<accession>A0A0C2Y4E5</accession>
<dbReference type="EMBL" id="KN831773">
    <property type="protein sequence ID" value="KIM44713.1"/>
    <property type="molecule type" value="Genomic_DNA"/>
</dbReference>